<dbReference type="PROSITE" id="PS51677">
    <property type="entry name" value="NODB"/>
    <property type="match status" value="1"/>
</dbReference>
<gene>
    <name evidence="2" type="ordered locus">Acear_1999</name>
</gene>
<protein>
    <submittedName>
        <fullName evidence="2">Polysaccharide deacetylase</fullName>
    </submittedName>
</protein>
<proteinExistence type="predicted"/>
<dbReference type="EMBL" id="CP002105">
    <property type="protein sequence ID" value="ADL13496.1"/>
    <property type="molecule type" value="Genomic_DNA"/>
</dbReference>
<dbReference type="CDD" id="cd10955">
    <property type="entry name" value="CE4_BH0857_like"/>
    <property type="match status" value="1"/>
</dbReference>
<dbReference type="Proteomes" id="UP000001661">
    <property type="component" value="Chromosome"/>
</dbReference>
<dbReference type="InterPro" id="IPR011330">
    <property type="entry name" value="Glyco_hydro/deAcase_b/a-brl"/>
</dbReference>
<evidence type="ECO:0000259" key="1">
    <source>
        <dbReference type="PROSITE" id="PS51677"/>
    </source>
</evidence>
<organism evidence="2 3">
    <name type="scientific">Acetohalobium arabaticum (strain ATCC 49924 / DSM 5501 / Z-7288)</name>
    <dbReference type="NCBI Taxonomy" id="574087"/>
    <lineage>
        <taxon>Bacteria</taxon>
        <taxon>Bacillati</taxon>
        <taxon>Bacillota</taxon>
        <taxon>Clostridia</taxon>
        <taxon>Halanaerobiales</taxon>
        <taxon>Halobacteroidaceae</taxon>
        <taxon>Acetohalobium</taxon>
    </lineage>
</organism>
<dbReference type="InterPro" id="IPR050248">
    <property type="entry name" value="Polysacc_deacetylase_ArnD"/>
</dbReference>
<dbReference type="KEGG" id="aar:Acear_1999"/>
<feature type="domain" description="NodB homology" evidence="1">
    <location>
        <begin position="80"/>
        <end position="272"/>
    </location>
</feature>
<reference evidence="2 3" key="1">
    <citation type="journal article" date="2010" name="Stand. Genomic Sci.">
        <title>Complete genome sequence of Acetohalobium arabaticum type strain (Z-7288).</title>
        <authorList>
            <person name="Sikorski J."/>
            <person name="Lapidus A."/>
            <person name="Chertkov O."/>
            <person name="Lucas S."/>
            <person name="Copeland A."/>
            <person name="Glavina Del Rio T."/>
            <person name="Nolan M."/>
            <person name="Tice H."/>
            <person name="Cheng J.F."/>
            <person name="Han C."/>
            <person name="Brambilla E."/>
            <person name="Pitluck S."/>
            <person name="Liolios K."/>
            <person name="Ivanova N."/>
            <person name="Mavromatis K."/>
            <person name="Mikhailova N."/>
            <person name="Pati A."/>
            <person name="Bruce D."/>
            <person name="Detter C."/>
            <person name="Tapia R."/>
            <person name="Goodwin L."/>
            <person name="Chen A."/>
            <person name="Palaniappan K."/>
            <person name="Land M."/>
            <person name="Hauser L."/>
            <person name="Chang Y.J."/>
            <person name="Jeffries C.D."/>
            <person name="Rohde M."/>
            <person name="Goker M."/>
            <person name="Spring S."/>
            <person name="Woyke T."/>
            <person name="Bristow J."/>
            <person name="Eisen J.A."/>
            <person name="Markowitz V."/>
            <person name="Hugenholtz P."/>
            <person name="Kyrpides N.C."/>
            <person name="Klenk H.P."/>
        </authorList>
    </citation>
    <scope>NUCLEOTIDE SEQUENCE [LARGE SCALE GENOMIC DNA]</scope>
    <source>
        <strain evidence="3">ATCC 49924 / DSM 5501 / Z-7288</strain>
    </source>
</reference>
<evidence type="ECO:0000313" key="2">
    <source>
        <dbReference type="EMBL" id="ADL13496.1"/>
    </source>
</evidence>
<dbReference type="SUPFAM" id="SSF88713">
    <property type="entry name" value="Glycoside hydrolase/deacetylase"/>
    <property type="match status" value="1"/>
</dbReference>
<sequence length="289" mass="32463">MIDFSRRYWILIAAVSIIMIILTGCSGKEDNLDKKIGQTKLPERLKNKKKEIIAKYKDRTPNEWGENLPGVITRIDTDKKIVVLTLDACGSPGDGYDSKLMDFLIEEEIPATLFINSRWIDDNQETFMELACNPLFTIANHGTRHLPLSVIGKSAYGIKGTTSVEEIVDEVLKNEWKIQNFTEEKPEYFRAGTAYYDEVAVEIVNDLGEKVIGYDTLGDAGATFAKEQVKKAFLSVSPGSIILAHMNRPKSDTAEGIMAAVPELRSKGFQFVKLENYDNQLISKTEKEE</sequence>
<dbReference type="STRING" id="574087.Acear_1999"/>
<evidence type="ECO:0000313" key="3">
    <source>
        <dbReference type="Proteomes" id="UP000001661"/>
    </source>
</evidence>
<name>D9QSN3_ACEAZ</name>
<keyword evidence="3" id="KW-1185">Reference proteome</keyword>
<dbReference type="GO" id="GO:0016810">
    <property type="term" value="F:hydrolase activity, acting on carbon-nitrogen (but not peptide) bonds"/>
    <property type="evidence" value="ECO:0007669"/>
    <property type="project" value="InterPro"/>
</dbReference>
<dbReference type="PANTHER" id="PTHR10587:SF134">
    <property type="entry name" value="SECRETED PROTEIN"/>
    <property type="match status" value="1"/>
</dbReference>
<dbReference type="HOGENOM" id="CLU_021264_4_0_9"/>
<dbReference type="Pfam" id="PF01522">
    <property type="entry name" value="Polysacc_deac_1"/>
    <property type="match status" value="1"/>
</dbReference>
<dbReference type="PANTHER" id="PTHR10587">
    <property type="entry name" value="GLYCOSYL TRANSFERASE-RELATED"/>
    <property type="match status" value="1"/>
</dbReference>
<dbReference type="InterPro" id="IPR002509">
    <property type="entry name" value="NODB_dom"/>
</dbReference>
<dbReference type="AlphaFoldDB" id="D9QSN3"/>
<dbReference type="Gene3D" id="3.20.20.370">
    <property type="entry name" value="Glycoside hydrolase/deacetylase"/>
    <property type="match status" value="1"/>
</dbReference>
<dbReference type="RefSeq" id="WP_013278941.1">
    <property type="nucleotide sequence ID" value="NC_014378.1"/>
</dbReference>
<dbReference type="eggNOG" id="COG0726">
    <property type="taxonomic scope" value="Bacteria"/>
</dbReference>
<accession>D9QSN3</accession>
<dbReference type="GO" id="GO:0005975">
    <property type="term" value="P:carbohydrate metabolic process"/>
    <property type="evidence" value="ECO:0007669"/>
    <property type="project" value="InterPro"/>
</dbReference>
<dbReference type="PROSITE" id="PS51257">
    <property type="entry name" value="PROKAR_LIPOPROTEIN"/>
    <property type="match status" value="1"/>
</dbReference>
<dbReference type="OrthoDB" id="9784220at2"/>